<protein>
    <submittedName>
        <fullName evidence="1">Uncharacterized protein</fullName>
    </submittedName>
</protein>
<dbReference type="Proteomes" id="UP000244152">
    <property type="component" value="Unassembled WGS sequence"/>
</dbReference>
<name>A0A2T5I710_9PROT</name>
<dbReference type="RefSeq" id="WP_219906656.1">
    <property type="nucleotide sequence ID" value="NZ_QAOK01000025.1"/>
</dbReference>
<organism evidence="1 2">
    <name type="scientific">Nitrosospira multiformis</name>
    <dbReference type="NCBI Taxonomy" id="1231"/>
    <lineage>
        <taxon>Bacteria</taxon>
        <taxon>Pseudomonadati</taxon>
        <taxon>Pseudomonadota</taxon>
        <taxon>Betaproteobacteria</taxon>
        <taxon>Nitrosomonadales</taxon>
        <taxon>Nitrosomonadaceae</taxon>
        <taxon>Nitrosospira</taxon>
    </lineage>
</organism>
<sequence>MGRPKVEIVLSESEREQLEAWTRRRKTAQALASRSQIIPEYYYLFR</sequence>
<evidence type="ECO:0000313" key="1">
    <source>
        <dbReference type="EMBL" id="PTQ79572.1"/>
    </source>
</evidence>
<proteinExistence type="predicted"/>
<comment type="caution">
    <text evidence="1">The sequence shown here is derived from an EMBL/GenBank/DDBJ whole genome shotgun (WGS) entry which is preliminary data.</text>
</comment>
<dbReference type="EMBL" id="QAOK01000025">
    <property type="protein sequence ID" value="PTQ79572.1"/>
    <property type="molecule type" value="Genomic_DNA"/>
</dbReference>
<dbReference type="AlphaFoldDB" id="A0A2T5I710"/>
<gene>
    <name evidence="1" type="ORF">C8R21_1257</name>
</gene>
<accession>A0A2T5I710</accession>
<reference evidence="1 2" key="1">
    <citation type="submission" date="2018-04" db="EMBL/GenBank/DDBJ databases">
        <title>Active sludge and wastewater microbial communities from Klosterneuburg, Austria.</title>
        <authorList>
            <person name="Wagner M."/>
        </authorList>
    </citation>
    <scope>NUCLEOTIDE SEQUENCE [LARGE SCALE GENOMIC DNA]</scope>
    <source>
        <strain evidence="1 2">Nl12</strain>
    </source>
</reference>
<evidence type="ECO:0000313" key="2">
    <source>
        <dbReference type="Proteomes" id="UP000244152"/>
    </source>
</evidence>